<dbReference type="PROSITE" id="PS50961">
    <property type="entry name" value="HTH_LA"/>
    <property type="match status" value="1"/>
</dbReference>
<feature type="region of interest" description="Disordered" evidence="3">
    <location>
        <begin position="1"/>
        <end position="70"/>
    </location>
</feature>
<reference evidence="5 7" key="1">
    <citation type="journal article" date="2017" name="Nature">
        <title>The sunflower genome provides insights into oil metabolism, flowering and Asterid evolution.</title>
        <authorList>
            <person name="Badouin H."/>
            <person name="Gouzy J."/>
            <person name="Grassa C.J."/>
            <person name="Murat F."/>
            <person name="Staton S.E."/>
            <person name="Cottret L."/>
            <person name="Lelandais-Briere C."/>
            <person name="Owens G.L."/>
            <person name="Carrere S."/>
            <person name="Mayjonade B."/>
            <person name="Legrand L."/>
            <person name="Gill N."/>
            <person name="Kane N.C."/>
            <person name="Bowers J.E."/>
            <person name="Hubner S."/>
            <person name="Bellec A."/>
            <person name="Berard A."/>
            <person name="Berges H."/>
            <person name="Blanchet N."/>
            <person name="Boniface M.C."/>
            <person name="Brunel D."/>
            <person name="Catrice O."/>
            <person name="Chaidir N."/>
            <person name="Claudel C."/>
            <person name="Donnadieu C."/>
            <person name="Faraut T."/>
            <person name="Fievet G."/>
            <person name="Helmstetter N."/>
            <person name="King M."/>
            <person name="Knapp S.J."/>
            <person name="Lai Z."/>
            <person name="Le Paslier M.C."/>
            <person name="Lippi Y."/>
            <person name="Lorenzon L."/>
            <person name="Mandel J.R."/>
            <person name="Marage G."/>
            <person name="Marchand G."/>
            <person name="Marquand E."/>
            <person name="Bret-Mestries E."/>
            <person name="Morien E."/>
            <person name="Nambeesan S."/>
            <person name="Nguyen T."/>
            <person name="Pegot-Espagnet P."/>
            <person name="Pouilly N."/>
            <person name="Raftis F."/>
            <person name="Sallet E."/>
            <person name="Schiex T."/>
            <person name="Thomas J."/>
            <person name="Vandecasteele C."/>
            <person name="Vares D."/>
            <person name="Vear F."/>
            <person name="Vautrin S."/>
            <person name="Crespi M."/>
            <person name="Mangin B."/>
            <person name="Burke J.M."/>
            <person name="Salse J."/>
            <person name="Munos S."/>
            <person name="Vincourt P."/>
            <person name="Rieseberg L.H."/>
            <person name="Langlade N.B."/>
        </authorList>
    </citation>
    <scope>NUCLEOTIDE SEQUENCE [LARGE SCALE GENOMIC DNA]</scope>
    <source>
        <strain evidence="7">cv. SF193</strain>
        <tissue evidence="5">Leaves</tissue>
    </source>
</reference>
<organism evidence="6 7">
    <name type="scientific">Helianthus annuus</name>
    <name type="common">Common sunflower</name>
    <dbReference type="NCBI Taxonomy" id="4232"/>
    <lineage>
        <taxon>Eukaryota</taxon>
        <taxon>Viridiplantae</taxon>
        <taxon>Streptophyta</taxon>
        <taxon>Embryophyta</taxon>
        <taxon>Tracheophyta</taxon>
        <taxon>Spermatophyta</taxon>
        <taxon>Magnoliopsida</taxon>
        <taxon>eudicotyledons</taxon>
        <taxon>Gunneridae</taxon>
        <taxon>Pentapetalae</taxon>
        <taxon>asterids</taxon>
        <taxon>campanulids</taxon>
        <taxon>Asterales</taxon>
        <taxon>Asteraceae</taxon>
        <taxon>Asteroideae</taxon>
        <taxon>Heliantheae alliance</taxon>
        <taxon>Heliantheae</taxon>
        <taxon>Helianthus</taxon>
    </lineage>
</organism>
<evidence type="ECO:0000256" key="1">
    <source>
        <dbReference type="ARBA" id="ARBA00022884"/>
    </source>
</evidence>
<gene>
    <name evidence="6" type="ORF">HannXRQ_Chr13g0386901</name>
    <name evidence="5" type="ORF">HanXRQr2_Chr13g0565671</name>
</gene>
<dbReference type="Gramene" id="mRNA:HanXRQr2_Chr13g0565671">
    <property type="protein sequence ID" value="mRNA:HanXRQr2_Chr13g0565671"/>
    <property type="gene ID" value="HanXRQr2_Chr13g0565671"/>
</dbReference>
<dbReference type="InterPro" id="IPR045180">
    <property type="entry name" value="La_dom_prot"/>
</dbReference>
<dbReference type="OMA" id="LTNDIQM"/>
<keyword evidence="1 2" id="KW-0694">RNA-binding</keyword>
<keyword evidence="6" id="KW-0238">DNA-binding</keyword>
<dbReference type="SUPFAM" id="SSF46785">
    <property type="entry name" value="Winged helix' DNA-binding domain"/>
    <property type="match status" value="1"/>
</dbReference>
<sequence>MTADSSTATVTHSADNDAGKTLPSPWLHVVRGPIHPDSISPPPLADERVSVSSDPVAPPLPEVSDGNADGVVKSAWSKPLVDGVVEGVTVSPVMGADLWPALSESTRPGVKSSFVSSESSSKPAIDASAQEPVISQPPQKQAKPNLNSNNNPNHGRQRSFKRGGTGNAAAAAGGASAGYIRPPQPPPLPPPFPVFDMYGNLLPPIPEPPQAPFKVNNWSPRPVDSTSNRQPPARRNNFGPRPFNNGYGGRREHHAPRSPAGAARDVNVPHQMAPPPPPPFRGYFRPPFLFPQPVRPYGAPMGYEMGGSYVYFPALAPAPYRGGAPVYPHGASVSSMPMSSVDLSLHDEILKQIEYYFSDDNLVKDNYLRSHMDEEGWVSITLIAGFPKVQALTNDIQMLLSVLRDSSTCEIQDDKVRRRADWKRWIHTRREVTENSVEEASLQKLSLEDGPTNEEQVLANGDVSPEDPCS</sequence>
<evidence type="ECO:0000256" key="2">
    <source>
        <dbReference type="PROSITE-ProRule" id="PRU00332"/>
    </source>
</evidence>
<dbReference type="PANTHER" id="PTHR22792:SF155">
    <property type="entry name" value="LA-RELATED PROTEIN 1C-LIKE"/>
    <property type="match status" value="1"/>
</dbReference>
<dbReference type="InterPro" id="IPR006630">
    <property type="entry name" value="La_HTH"/>
</dbReference>
<feature type="domain" description="HTH La-type RNA-binding" evidence="4">
    <location>
        <begin position="339"/>
        <end position="428"/>
    </location>
</feature>
<feature type="compositionally biased region" description="Low complexity" evidence="3">
    <location>
        <begin position="112"/>
        <end position="121"/>
    </location>
</feature>
<feature type="compositionally biased region" description="Low complexity" evidence="3">
    <location>
        <begin position="167"/>
        <end position="178"/>
    </location>
</feature>
<dbReference type="Pfam" id="PF05383">
    <property type="entry name" value="La"/>
    <property type="match status" value="1"/>
</dbReference>
<dbReference type="FunFam" id="1.10.10.10:FF:000131">
    <property type="entry name" value="la-related protein 1B isoform X2"/>
    <property type="match status" value="1"/>
</dbReference>
<dbReference type="STRING" id="4232.A0A251SNH3"/>
<dbReference type="GO" id="GO:0003723">
    <property type="term" value="F:RNA binding"/>
    <property type="evidence" value="ECO:0000318"/>
    <property type="project" value="GO_Central"/>
</dbReference>
<feature type="region of interest" description="Disordered" evidence="3">
    <location>
        <begin position="437"/>
        <end position="470"/>
    </location>
</feature>
<keyword evidence="7" id="KW-1185">Reference proteome</keyword>
<proteinExistence type="predicted"/>
<dbReference type="SMART" id="SM00715">
    <property type="entry name" value="LA"/>
    <property type="match status" value="1"/>
</dbReference>
<feature type="compositionally biased region" description="Pro residues" evidence="3">
    <location>
        <begin position="182"/>
        <end position="191"/>
    </location>
</feature>
<dbReference type="CDD" id="cd07323">
    <property type="entry name" value="LAM"/>
    <property type="match status" value="1"/>
</dbReference>
<feature type="compositionally biased region" description="Polar residues" evidence="3">
    <location>
        <begin position="219"/>
        <end position="230"/>
    </location>
</feature>
<dbReference type="Proteomes" id="UP000215914">
    <property type="component" value="Chromosome 13"/>
</dbReference>
<feature type="region of interest" description="Disordered" evidence="3">
    <location>
        <begin position="219"/>
        <end position="266"/>
    </location>
</feature>
<dbReference type="GO" id="GO:0003677">
    <property type="term" value="F:DNA binding"/>
    <property type="evidence" value="ECO:0007669"/>
    <property type="project" value="UniProtKB-KW"/>
</dbReference>
<accession>A0A251SNH3</accession>
<dbReference type="EMBL" id="MNCJ02000328">
    <property type="protein sequence ID" value="KAF5771502.1"/>
    <property type="molecule type" value="Genomic_DNA"/>
</dbReference>
<evidence type="ECO:0000313" key="7">
    <source>
        <dbReference type="Proteomes" id="UP000215914"/>
    </source>
</evidence>
<evidence type="ECO:0000313" key="5">
    <source>
        <dbReference type="EMBL" id="KAF5771502.1"/>
    </source>
</evidence>
<dbReference type="Gene3D" id="1.10.10.10">
    <property type="entry name" value="Winged helix-like DNA-binding domain superfamily/Winged helix DNA-binding domain"/>
    <property type="match status" value="1"/>
</dbReference>
<evidence type="ECO:0000313" key="6">
    <source>
        <dbReference type="EMBL" id="OTG00072.1"/>
    </source>
</evidence>
<dbReference type="InterPro" id="IPR036390">
    <property type="entry name" value="WH_DNA-bd_sf"/>
</dbReference>
<dbReference type="InterPro" id="IPR036388">
    <property type="entry name" value="WH-like_DNA-bd_sf"/>
</dbReference>
<dbReference type="OrthoDB" id="340227at2759"/>
<evidence type="ECO:0000256" key="3">
    <source>
        <dbReference type="SAM" id="MobiDB-lite"/>
    </source>
</evidence>
<feature type="compositionally biased region" description="Polar residues" evidence="3">
    <location>
        <begin position="1"/>
        <end position="13"/>
    </location>
</feature>
<dbReference type="PANTHER" id="PTHR22792">
    <property type="entry name" value="LUPUS LA PROTEIN-RELATED"/>
    <property type="match status" value="1"/>
</dbReference>
<dbReference type="InParanoid" id="A0A251SNH3"/>
<feature type="compositionally biased region" description="Low complexity" evidence="3">
    <location>
        <begin position="144"/>
        <end position="153"/>
    </location>
</feature>
<reference evidence="6" key="2">
    <citation type="submission" date="2017-02" db="EMBL/GenBank/DDBJ databases">
        <title>Sunflower complete genome.</title>
        <authorList>
            <person name="Langlade N."/>
            <person name="Munos S."/>
        </authorList>
    </citation>
    <scope>NUCLEOTIDE SEQUENCE [LARGE SCALE GENOMIC DNA]</scope>
    <source>
        <tissue evidence="6">Leaves</tissue>
    </source>
</reference>
<dbReference type="EMBL" id="CM007902">
    <property type="protein sequence ID" value="OTG00072.1"/>
    <property type="molecule type" value="Genomic_DNA"/>
</dbReference>
<feature type="compositionally biased region" description="Low complexity" evidence="3">
    <location>
        <begin position="231"/>
        <end position="245"/>
    </location>
</feature>
<dbReference type="AlphaFoldDB" id="A0A251SNH3"/>
<name>A0A251SNH3_HELAN</name>
<evidence type="ECO:0000259" key="4">
    <source>
        <dbReference type="PROSITE" id="PS50961"/>
    </source>
</evidence>
<reference evidence="5" key="3">
    <citation type="submission" date="2020-06" db="EMBL/GenBank/DDBJ databases">
        <title>Helianthus annuus Genome sequencing and assembly Release 2.</title>
        <authorList>
            <person name="Gouzy J."/>
            <person name="Langlade N."/>
            <person name="Munos S."/>
        </authorList>
    </citation>
    <scope>NUCLEOTIDE SEQUENCE</scope>
    <source>
        <tissue evidence="5">Leaves</tissue>
    </source>
</reference>
<protein>
    <submittedName>
        <fullName evidence="5">La-type HTH domain, winged helix-like DNA-binding domain superfamily</fullName>
    </submittedName>
    <submittedName>
        <fullName evidence="6">Putative winged helix-turn-helix DNA-binding domain-containing protein</fullName>
    </submittedName>
</protein>
<feature type="region of interest" description="Disordered" evidence="3">
    <location>
        <begin position="103"/>
        <end position="191"/>
    </location>
</feature>